<dbReference type="SUPFAM" id="SSF56801">
    <property type="entry name" value="Acetyl-CoA synthetase-like"/>
    <property type="match status" value="1"/>
</dbReference>
<keyword evidence="2" id="KW-1185">Reference proteome</keyword>
<proteinExistence type="predicted"/>
<evidence type="ECO:0008006" key="3">
    <source>
        <dbReference type="Google" id="ProtNLM"/>
    </source>
</evidence>
<dbReference type="Gene3D" id="3.40.50.12780">
    <property type="entry name" value="N-terminal domain of ligase-like"/>
    <property type="match status" value="1"/>
</dbReference>
<dbReference type="EMBL" id="KZ819329">
    <property type="protein sequence ID" value="PWN20104.1"/>
    <property type="molecule type" value="Genomic_DNA"/>
</dbReference>
<dbReference type="InterPro" id="IPR042099">
    <property type="entry name" value="ANL_N_sf"/>
</dbReference>
<dbReference type="AlphaFoldDB" id="A0A316U5I6"/>
<dbReference type="Proteomes" id="UP000245942">
    <property type="component" value="Unassembled WGS sequence"/>
</dbReference>
<reference evidence="1 2" key="1">
    <citation type="journal article" date="2018" name="Mol. Biol. Evol.">
        <title>Broad Genomic Sampling Reveals a Smut Pathogenic Ancestry of the Fungal Clade Ustilaginomycotina.</title>
        <authorList>
            <person name="Kijpornyongpan T."/>
            <person name="Mondo S.J."/>
            <person name="Barry K."/>
            <person name="Sandor L."/>
            <person name="Lee J."/>
            <person name="Lipzen A."/>
            <person name="Pangilinan J."/>
            <person name="LaButti K."/>
            <person name="Hainaut M."/>
            <person name="Henrissat B."/>
            <person name="Grigoriev I.V."/>
            <person name="Spatafora J.W."/>
            <person name="Aime M.C."/>
        </authorList>
    </citation>
    <scope>NUCLEOTIDE SEQUENCE [LARGE SCALE GENOMIC DNA]</scope>
    <source>
        <strain evidence="1 2">MCA 4718</strain>
    </source>
</reference>
<dbReference type="RefSeq" id="XP_025347264.1">
    <property type="nucleotide sequence ID" value="XM_025489808.1"/>
</dbReference>
<protein>
    <recommendedName>
        <fullName evidence="3">AMP-dependent synthetase/ligase domain-containing protein</fullName>
    </recommendedName>
</protein>
<dbReference type="GeneID" id="37011542"/>
<accession>A0A316U5I6</accession>
<evidence type="ECO:0000313" key="1">
    <source>
        <dbReference type="EMBL" id="PWN20104.1"/>
    </source>
</evidence>
<sequence>MAPYEPSITDKYTLSELPQDVIEALDFWAAVTPDQPALKIPRGEIPAEGMATITFFEWMQARNLLAAWLACDLAVGAPGRLGGSTRECTLAFLIAPNHEVINPWFAMAALGFTVQFISPLHTPKIVASLIRASQAHVVLHHSMDSGWIKEVEAMTRESGKPLEFRELSSNQLLVPIVEHFRSESPATAFPSKLPLTKPELLQLML</sequence>
<name>A0A316U5I6_9BASI</name>
<gene>
    <name evidence="1" type="ORF">BCV69DRAFT_219650</name>
</gene>
<organism evidence="1 2">
    <name type="scientific">Pseudomicrostroma glucosiphilum</name>
    <dbReference type="NCBI Taxonomy" id="1684307"/>
    <lineage>
        <taxon>Eukaryota</taxon>
        <taxon>Fungi</taxon>
        <taxon>Dikarya</taxon>
        <taxon>Basidiomycota</taxon>
        <taxon>Ustilaginomycotina</taxon>
        <taxon>Exobasidiomycetes</taxon>
        <taxon>Microstromatales</taxon>
        <taxon>Microstromatales incertae sedis</taxon>
        <taxon>Pseudomicrostroma</taxon>
    </lineage>
</organism>
<evidence type="ECO:0000313" key="2">
    <source>
        <dbReference type="Proteomes" id="UP000245942"/>
    </source>
</evidence>